<dbReference type="STRING" id="1246637.MTBBW1_370001"/>
<accession>A0A1W1HGG4</accession>
<evidence type="ECO:0000313" key="2">
    <source>
        <dbReference type="Proteomes" id="UP000191931"/>
    </source>
</evidence>
<dbReference type="Proteomes" id="UP000191931">
    <property type="component" value="Unassembled WGS sequence"/>
</dbReference>
<keyword evidence="2" id="KW-1185">Reference proteome</keyword>
<name>A0A1W1HGG4_9BACT</name>
<dbReference type="AlphaFoldDB" id="A0A1W1HGG4"/>
<gene>
    <name evidence="1" type="ORF">MTBBW1_370001</name>
</gene>
<sequence>MKKRKPGKKPAANWLEALKKMNLDPNKLEFKELKAFRDLELYLNKPVKGTKEFKYLIYCFRYLTSFALMTIYENRFSSLSNCWYELERLFLHDETFDDEVFVQSWIFCDFPVNANKKTVLDYFEEIFVDNEDNLNIFKNFIESMKKSRLGLYQEILSSKKIIKFRELFTGKIVKAENTIPKYEKGEIFLTRLVEIGEKTYLFGDPKCWPKEYKAQLEFMVETKLFYFQGSTIEEKYEQFMKHAGPYWMSCVVSDQNIPILQPDHYLTYFK</sequence>
<proteinExistence type="predicted"/>
<reference evidence="1 2" key="1">
    <citation type="submission" date="2017-03" db="EMBL/GenBank/DDBJ databases">
        <authorList>
            <person name="Afonso C.L."/>
            <person name="Miller P.J."/>
            <person name="Scott M.A."/>
            <person name="Spackman E."/>
            <person name="Goraichik I."/>
            <person name="Dimitrov K.M."/>
            <person name="Suarez D.L."/>
            <person name="Swayne D.E."/>
        </authorList>
    </citation>
    <scope>NUCLEOTIDE SEQUENCE [LARGE SCALE GENOMIC DNA]</scope>
    <source>
        <strain evidence="1">PRJEB14757</strain>
    </source>
</reference>
<protein>
    <submittedName>
        <fullName evidence="1">Uncharacterized protein</fullName>
    </submittedName>
</protein>
<dbReference type="EMBL" id="FWEV01000278">
    <property type="protein sequence ID" value="SLM31577.1"/>
    <property type="molecule type" value="Genomic_DNA"/>
</dbReference>
<organism evidence="1 2">
    <name type="scientific">Desulfamplus magnetovallimortis</name>
    <dbReference type="NCBI Taxonomy" id="1246637"/>
    <lineage>
        <taxon>Bacteria</taxon>
        <taxon>Pseudomonadati</taxon>
        <taxon>Thermodesulfobacteriota</taxon>
        <taxon>Desulfobacteria</taxon>
        <taxon>Desulfobacterales</taxon>
        <taxon>Desulfobacteraceae</taxon>
        <taxon>Desulfamplus</taxon>
    </lineage>
</organism>
<evidence type="ECO:0000313" key="1">
    <source>
        <dbReference type="EMBL" id="SLM31577.1"/>
    </source>
</evidence>